<comment type="subcellular location">
    <subcellularLocation>
        <location evidence="1">Cell envelope</location>
    </subcellularLocation>
</comment>
<protein>
    <submittedName>
        <fullName evidence="5">HlyD family efflux transporter periplasmic adaptor subunit</fullName>
    </submittedName>
</protein>
<keyword evidence="2 3" id="KW-0175">Coiled coil</keyword>
<dbReference type="EMBL" id="VBOS01000288">
    <property type="protein sequence ID" value="TMQ53796.1"/>
    <property type="molecule type" value="Genomic_DNA"/>
</dbReference>
<evidence type="ECO:0000313" key="6">
    <source>
        <dbReference type="Proteomes" id="UP000317716"/>
    </source>
</evidence>
<comment type="caution">
    <text evidence="5">The sequence shown here is derived from an EMBL/GenBank/DDBJ whole genome shotgun (WGS) entry which is preliminary data.</text>
</comment>
<accession>A0A538SR02</accession>
<name>A0A538SR02_UNCEI</name>
<dbReference type="Pfam" id="PF25954">
    <property type="entry name" value="Beta-barrel_RND_2"/>
    <property type="match status" value="1"/>
</dbReference>
<organism evidence="5 6">
    <name type="scientific">Eiseniibacteriota bacterium</name>
    <dbReference type="NCBI Taxonomy" id="2212470"/>
    <lineage>
        <taxon>Bacteria</taxon>
        <taxon>Candidatus Eiseniibacteriota</taxon>
    </lineage>
</organism>
<evidence type="ECO:0000256" key="2">
    <source>
        <dbReference type="ARBA" id="ARBA00023054"/>
    </source>
</evidence>
<dbReference type="PANTHER" id="PTHR32347">
    <property type="entry name" value="EFFLUX SYSTEM COMPONENT YKNX-RELATED"/>
    <property type="match status" value="1"/>
</dbReference>
<reference evidence="5 6" key="1">
    <citation type="journal article" date="2019" name="Nat. Microbiol.">
        <title>Mediterranean grassland soil C-N compound turnover is dependent on rainfall and depth, and is mediated by genomically divergent microorganisms.</title>
        <authorList>
            <person name="Diamond S."/>
            <person name="Andeer P.F."/>
            <person name="Li Z."/>
            <person name="Crits-Christoph A."/>
            <person name="Burstein D."/>
            <person name="Anantharaman K."/>
            <person name="Lane K.R."/>
            <person name="Thomas B.C."/>
            <person name="Pan C."/>
            <person name="Northen T.R."/>
            <person name="Banfield J.F."/>
        </authorList>
    </citation>
    <scope>NUCLEOTIDE SEQUENCE [LARGE SCALE GENOMIC DNA]</scope>
    <source>
        <strain evidence="5">WS_2</strain>
    </source>
</reference>
<dbReference type="InterPro" id="IPR058792">
    <property type="entry name" value="Beta-barrel_RND_2"/>
</dbReference>
<dbReference type="SUPFAM" id="SSF111369">
    <property type="entry name" value="HlyD-like secretion proteins"/>
    <property type="match status" value="2"/>
</dbReference>
<feature type="domain" description="CusB-like beta-barrel" evidence="4">
    <location>
        <begin position="242"/>
        <end position="288"/>
    </location>
</feature>
<dbReference type="PANTHER" id="PTHR32347:SF23">
    <property type="entry name" value="BLL5650 PROTEIN"/>
    <property type="match status" value="1"/>
</dbReference>
<proteinExistence type="predicted"/>
<dbReference type="Gene3D" id="2.40.50.100">
    <property type="match status" value="1"/>
</dbReference>
<feature type="coiled-coil region" evidence="3">
    <location>
        <begin position="173"/>
        <end position="200"/>
    </location>
</feature>
<evidence type="ECO:0000256" key="3">
    <source>
        <dbReference type="SAM" id="Coils"/>
    </source>
</evidence>
<dbReference type="GO" id="GO:0030313">
    <property type="term" value="C:cell envelope"/>
    <property type="evidence" value="ECO:0007669"/>
    <property type="project" value="UniProtKB-SubCell"/>
</dbReference>
<sequence>MAEGKKKVPAALVRLLALAALATAGYFIWRYSNRAEGYTGGDILTTGTVEAVHVELAFRVAGRLADVDVAEGAKVRPGQVIARLETADLDVAMSTAHATLESARAAVESARAALEAAKAAVAEADAGRDRAARDLERQLELMKTGATTAQDADDARGAARVADAQVLARTAQLHQSESAVRQAESNVHQAESAVRQAELQRSYADLQATEAGQVSDKVHQPGEMVMVGTPVVTLAQLDTVKVRAAVDETRVGAVREGDTVRVRVYTFDDRWFEGRVSDIQPAGEFATRKDWGAQRRDIRTFTVTARLPNPDHLLKDGMTAEVRILAQPPAKPVAEARK</sequence>
<dbReference type="InterPro" id="IPR050465">
    <property type="entry name" value="UPF0194_transport"/>
</dbReference>
<evidence type="ECO:0000256" key="1">
    <source>
        <dbReference type="ARBA" id="ARBA00004196"/>
    </source>
</evidence>
<dbReference type="Proteomes" id="UP000317716">
    <property type="component" value="Unassembled WGS sequence"/>
</dbReference>
<dbReference type="Gene3D" id="1.10.287.470">
    <property type="entry name" value="Helix hairpin bin"/>
    <property type="match status" value="2"/>
</dbReference>
<evidence type="ECO:0000313" key="5">
    <source>
        <dbReference type="EMBL" id="TMQ53796.1"/>
    </source>
</evidence>
<dbReference type="Gene3D" id="2.40.30.170">
    <property type="match status" value="1"/>
</dbReference>
<gene>
    <name evidence="5" type="ORF">E6K72_08160</name>
</gene>
<evidence type="ECO:0000259" key="4">
    <source>
        <dbReference type="Pfam" id="PF25954"/>
    </source>
</evidence>
<dbReference type="AlphaFoldDB" id="A0A538SR02"/>